<name>A0ABV7HIR2_9GAMM</name>
<dbReference type="PANTHER" id="PTHR11786:SF0">
    <property type="entry name" value="ARYLAMINE N-ACETYLTRANSFERASE 4-RELATED"/>
    <property type="match status" value="1"/>
</dbReference>
<evidence type="ECO:0000313" key="4">
    <source>
        <dbReference type="Proteomes" id="UP001595476"/>
    </source>
</evidence>
<dbReference type="EMBL" id="JBHRSZ010000007">
    <property type="protein sequence ID" value="MFC3152716.1"/>
    <property type="molecule type" value="Genomic_DNA"/>
</dbReference>
<proteinExistence type="inferred from homology"/>
<dbReference type="Gene3D" id="3.30.2140.20">
    <property type="match status" value="1"/>
</dbReference>
<gene>
    <name evidence="3" type="ORF">ACFOEK_16890</name>
</gene>
<organism evidence="3 4">
    <name type="scientific">Litoribrevibacter euphylliae</name>
    <dbReference type="NCBI Taxonomy" id="1834034"/>
    <lineage>
        <taxon>Bacteria</taxon>
        <taxon>Pseudomonadati</taxon>
        <taxon>Pseudomonadota</taxon>
        <taxon>Gammaproteobacteria</taxon>
        <taxon>Oceanospirillales</taxon>
        <taxon>Oceanospirillaceae</taxon>
        <taxon>Litoribrevibacter</taxon>
    </lineage>
</organism>
<comment type="caution">
    <text evidence="3">The sequence shown here is derived from an EMBL/GenBank/DDBJ whole genome shotgun (WGS) entry which is preliminary data.</text>
</comment>
<comment type="similarity">
    <text evidence="1 2">Belongs to the arylamine N-acetyltransferase family.</text>
</comment>
<sequence length="269" mass="30946">MDIQKITEHYLQALNLPEPQHSIEFLNQLQSRHIAEFSFNSLAVVLGKDIDIDSNDVFQKIVQEGNGGYCFEHNKLAYDVLTHLGFETRILMARVVYNNLDADAPRTHRLTLVTLDGEDYIVDCGFGHYGAWFPVKLSDQSQAQLSDTYRIVEHDDGRLLYQLIKDGEFFTLYTFDLNQYNEADCVMGNFYSYKFPTAGFVNNLVACRKENDTIWSLRNNQLFVIEAGQTQITQIDTPELLASLLKELYNLVIDGQQAEFLFDRFIANQ</sequence>
<dbReference type="InterPro" id="IPR001447">
    <property type="entry name" value="Arylamine_N-AcTrfase"/>
</dbReference>
<dbReference type="SUPFAM" id="SSF54001">
    <property type="entry name" value="Cysteine proteinases"/>
    <property type="match status" value="1"/>
</dbReference>
<dbReference type="InterPro" id="IPR053710">
    <property type="entry name" value="Arylamine_NAT_domain_sf"/>
</dbReference>
<dbReference type="PANTHER" id="PTHR11786">
    <property type="entry name" value="N-HYDROXYARYLAMINE O-ACETYLTRANSFERASE"/>
    <property type="match status" value="1"/>
</dbReference>
<dbReference type="PRINTS" id="PR01543">
    <property type="entry name" value="ANATRNSFRASE"/>
</dbReference>
<evidence type="ECO:0000256" key="1">
    <source>
        <dbReference type="ARBA" id="ARBA00006547"/>
    </source>
</evidence>
<keyword evidence="4" id="KW-1185">Reference proteome</keyword>
<protein>
    <submittedName>
        <fullName evidence="3">Arylamine N-acetyltransferase</fullName>
    </submittedName>
</protein>
<evidence type="ECO:0000256" key="2">
    <source>
        <dbReference type="RuleBase" id="RU003452"/>
    </source>
</evidence>
<dbReference type="Pfam" id="PF00797">
    <property type="entry name" value="Acetyltransf_2"/>
    <property type="match status" value="1"/>
</dbReference>
<accession>A0ABV7HIR2</accession>
<reference evidence="4" key="1">
    <citation type="journal article" date="2019" name="Int. J. Syst. Evol. Microbiol.">
        <title>The Global Catalogue of Microorganisms (GCM) 10K type strain sequencing project: providing services to taxonomists for standard genome sequencing and annotation.</title>
        <authorList>
            <consortium name="The Broad Institute Genomics Platform"/>
            <consortium name="The Broad Institute Genome Sequencing Center for Infectious Disease"/>
            <person name="Wu L."/>
            <person name="Ma J."/>
        </authorList>
    </citation>
    <scope>NUCLEOTIDE SEQUENCE [LARGE SCALE GENOMIC DNA]</scope>
    <source>
        <strain evidence="4">KCTC 52438</strain>
    </source>
</reference>
<dbReference type="RefSeq" id="WP_386722641.1">
    <property type="nucleotide sequence ID" value="NZ_JBHRSZ010000007.1"/>
</dbReference>
<evidence type="ECO:0000313" key="3">
    <source>
        <dbReference type="EMBL" id="MFC3152716.1"/>
    </source>
</evidence>
<dbReference type="InterPro" id="IPR038765">
    <property type="entry name" value="Papain-like_cys_pep_sf"/>
</dbReference>
<dbReference type="Proteomes" id="UP001595476">
    <property type="component" value="Unassembled WGS sequence"/>
</dbReference>